<reference evidence="1" key="1">
    <citation type="journal article" date="2025" name="Int. J. Syst. Evol. Microbiol.">
        <title>Inconstantimicrobium mannanitabidum sp. nov., a novel member of the family Clostridiaceae isolated from anoxic soil under the treatment of reductive soil disinfestation.</title>
        <authorList>
            <person name="Ueki A."/>
            <person name="Tonouchi A."/>
            <person name="Honma S."/>
            <person name="Kaku N."/>
            <person name="Ueki K."/>
        </authorList>
    </citation>
    <scope>NUCLEOTIDE SEQUENCE</scope>
    <source>
        <strain evidence="1">TW13</strain>
    </source>
</reference>
<proteinExistence type="predicted"/>
<evidence type="ECO:0000313" key="1">
    <source>
        <dbReference type="EMBL" id="GKX66674.1"/>
    </source>
</evidence>
<gene>
    <name evidence="1" type="ORF">rsdtw13_19320</name>
</gene>
<keyword evidence="2" id="KW-1185">Reference proteome</keyword>
<accession>A0ACB5RBR0</accession>
<name>A0ACB5RBR0_9CLOT</name>
<sequence length="72" mass="8304">MKKFKISKLILDFIIFLIGIIIGDIINNYLGIANKPFCSWQTALGIFIIACLCTLLEFIFARIKEKLLKIRQ</sequence>
<dbReference type="EMBL" id="BROD01000001">
    <property type="protein sequence ID" value="GKX66674.1"/>
    <property type="molecule type" value="Genomic_DNA"/>
</dbReference>
<comment type="caution">
    <text evidence="1">The sequence shown here is derived from an EMBL/GenBank/DDBJ whole genome shotgun (WGS) entry which is preliminary data.</text>
</comment>
<evidence type="ECO:0000313" key="2">
    <source>
        <dbReference type="Proteomes" id="UP001058074"/>
    </source>
</evidence>
<organism evidence="1 2">
    <name type="scientific">Inconstantimicrobium mannanitabidum</name>
    <dbReference type="NCBI Taxonomy" id="1604901"/>
    <lineage>
        <taxon>Bacteria</taxon>
        <taxon>Bacillati</taxon>
        <taxon>Bacillota</taxon>
        <taxon>Clostridia</taxon>
        <taxon>Eubacteriales</taxon>
        <taxon>Clostridiaceae</taxon>
        <taxon>Inconstantimicrobium</taxon>
    </lineage>
</organism>
<protein>
    <submittedName>
        <fullName evidence="1">Uncharacterized protein</fullName>
    </submittedName>
</protein>
<dbReference type="Proteomes" id="UP001058074">
    <property type="component" value="Unassembled WGS sequence"/>
</dbReference>